<dbReference type="InterPro" id="IPR013087">
    <property type="entry name" value="Znf_C2H2_type"/>
</dbReference>
<keyword evidence="6" id="KW-0539">Nucleus</keyword>
<feature type="domain" description="C2H2-type" evidence="9">
    <location>
        <begin position="184"/>
        <end position="211"/>
    </location>
</feature>
<dbReference type="SUPFAM" id="SSF57667">
    <property type="entry name" value="beta-beta-alpha zinc fingers"/>
    <property type="match status" value="3"/>
</dbReference>
<keyword evidence="4 7" id="KW-0863">Zinc-finger</keyword>
<evidence type="ECO:0000256" key="8">
    <source>
        <dbReference type="SAM" id="MobiDB-lite"/>
    </source>
</evidence>
<reference evidence="10" key="1">
    <citation type="submission" date="2022-01" db="EMBL/GenBank/DDBJ databases">
        <authorList>
            <person name="King R."/>
        </authorList>
    </citation>
    <scope>NUCLEOTIDE SEQUENCE</scope>
</reference>
<accession>A0A9N9XM28</accession>
<organism evidence="10 11">
    <name type="scientific">Phyllotreta striolata</name>
    <name type="common">Striped flea beetle</name>
    <name type="synonym">Crioceris striolata</name>
    <dbReference type="NCBI Taxonomy" id="444603"/>
    <lineage>
        <taxon>Eukaryota</taxon>
        <taxon>Metazoa</taxon>
        <taxon>Ecdysozoa</taxon>
        <taxon>Arthropoda</taxon>
        <taxon>Hexapoda</taxon>
        <taxon>Insecta</taxon>
        <taxon>Pterygota</taxon>
        <taxon>Neoptera</taxon>
        <taxon>Endopterygota</taxon>
        <taxon>Coleoptera</taxon>
        <taxon>Polyphaga</taxon>
        <taxon>Cucujiformia</taxon>
        <taxon>Chrysomeloidea</taxon>
        <taxon>Chrysomelidae</taxon>
        <taxon>Galerucinae</taxon>
        <taxon>Alticini</taxon>
        <taxon>Phyllotreta</taxon>
    </lineage>
</organism>
<evidence type="ECO:0000256" key="1">
    <source>
        <dbReference type="ARBA" id="ARBA00004123"/>
    </source>
</evidence>
<dbReference type="GO" id="GO:0005634">
    <property type="term" value="C:nucleus"/>
    <property type="evidence" value="ECO:0007669"/>
    <property type="project" value="UniProtKB-SubCell"/>
</dbReference>
<dbReference type="Pfam" id="PF00096">
    <property type="entry name" value="zf-C2H2"/>
    <property type="match status" value="4"/>
</dbReference>
<gene>
    <name evidence="10" type="ORF">PHYEVI_LOCUS3577</name>
</gene>
<keyword evidence="3" id="KW-0677">Repeat</keyword>
<evidence type="ECO:0000313" key="11">
    <source>
        <dbReference type="Proteomes" id="UP001153712"/>
    </source>
</evidence>
<dbReference type="FunFam" id="3.30.160.60:FF:000100">
    <property type="entry name" value="Zinc finger 45-like"/>
    <property type="match status" value="1"/>
</dbReference>
<dbReference type="PROSITE" id="PS50157">
    <property type="entry name" value="ZINC_FINGER_C2H2_2"/>
    <property type="match status" value="6"/>
</dbReference>
<evidence type="ECO:0000256" key="4">
    <source>
        <dbReference type="ARBA" id="ARBA00022771"/>
    </source>
</evidence>
<dbReference type="PANTHER" id="PTHR24394:SF44">
    <property type="entry name" value="ZINC FINGER PROTEIN 271-LIKE"/>
    <property type="match status" value="1"/>
</dbReference>
<dbReference type="SMART" id="SM00355">
    <property type="entry name" value="ZnF_C2H2"/>
    <property type="match status" value="6"/>
</dbReference>
<evidence type="ECO:0000256" key="6">
    <source>
        <dbReference type="ARBA" id="ARBA00023242"/>
    </source>
</evidence>
<feature type="region of interest" description="Disordered" evidence="8">
    <location>
        <begin position="64"/>
        <end position="93"/>
    </location>
</feature>
<proteinExistence type="predicted"/>
<keyword evidence="2" id="KW-0479">Metal-binding</keyword>
<feature type="domain" description="C2H2-type" evidence="9">
    <location>
        <begin position="101"/>
        <end position="128"/>
    </location>
</feature>
<feature type="domain" description="C2H2-type" evidence="9">
    <location>
        <begin position="251"/>
        <end position="277"/>
    </location>
</feature>
<dbReference type="FunFam" id="3.30.160.60:FF:000145">
    <property type="entry name" value="Zinc finger protein 574"/>
    <property type="match status" value="2"/>
</dbReference>
<dbReference type="PROSITE" id="PS00028">
    <property type="entry name" value="ZINC_FINGER_C2H2_1"/>
    <property type="match status" value="5"/>
</dbReference>
<dbReference type="Proteomes" id="UP001153712">
    <property type="component" value="Chromosome 13"/>
</dbReference>
<dbReference type="PANTHER" id="PTHR24394">
    <property type="entry name" value="ZINC FINGER PROTEIN"/>
    <property type="match status" value="1"/>
</dbReference>
<dbReference type="OrthoDB" id="6733873at2759"/>
<evidence type="ECO:0000259" key="9">
    <source>
        <dbReference type="PROSITE" id="PS50157"/>
    </source>
</evidence>
<name>A0A9N9XM28_PHYSR</name>
<feature type="domain" description="C2H2-type" evidence="9">
    <location>
        <begin position="129"/>
        <end position="156"/>
    </location>
</feature>
<protein>
    <recommendedName>
        <fullName evidence="9">C2H2-type domain-containing protein</fullName>
    </recommendedName>
</protein>
<feature type="domain" description="C2H2-type" evidence="9">
    <location>
        <begin position="224"/>
        <end position="251"/>
    </location>
</feature>
<comment type="subcellular location">
    <subcellularLocation>
        <location evidence="1">Nucleus</location>
    </subcellularLocation>
</comment>
<evidence type="ECO:0000256" key="7">
    <source>
        <dbReference type="PROSITE-ProRule" id="PRU00042"/>
    </source>
</evidence>
<keyword evidence="5" id="KW-0862">Zinc</keyword>
<evidence type="ECO:0000313" key="10">
    <source>
        <dbReference type="EMBL" id="CAG9857168.1"/>
    </source>
</evidence>
<feature type="domain" description="C2H2-type" evidence="9">
    <location>
        <begin position="156"/>
        <end position="183"/>
    </location>
</feature>
<evidence type="ECO:0000256" key="2">
    <source>
        <dbReference type="ARBA" id="ARBA00022723"/>
    </source>
</evidence>
<dbReference type="InterPro" id="IPR036236">
    <property type="entry name" value="Znf_C2H2_sf"/>
</dbReference>
<evidence type="ECO:0000256" key="5">
    <source>
        <dbReference type="ARBA" id="ARBA00022833"/>
    </source>
</evidence>
<keyword evidence="11" id="KW-1185">Reference proteome</keyword>
<dbReference type="GO" id="GO:0008270">
    <property type="term" value="F:zinc ion binding"/>
    <property type="evidence" value="ECO:0007669"/>
    <property type="project" value="UniProtKB-KW"/>
</dbReference>
<dbReference type="GO" id="GO:0003677">
    <property type="term" value="F:DNA binding"/>
    <property type="evidence" value="ECO:0007669"/>
    <property type="project" value="UniProtKB-KW"/>
</dbReference>
<sequence length="277" mass="32535">MCDNFNDYFLEANKFAVVYFDTNDINRNLNHEKSGNVFLELESKYKLEDRRASFNEPSANNHYNDFYTIDRNPSIRKPTPRKPTTNVSAKSRKQYDTSRPYQCSYCPKRFTQKGNMHTHERLHTGHYPFECHVCSQKFPQLSNLNRHMLNHTTEFFRCGVCFKQLKSKTELVKHSDTHKPEKIYSCSACSKKFSYEWSLKAHEKVHRERPREPPAGPAEASAYFKCGSCREKFYSKGDLKEHERLHVKSVPECAGCKKNFRHVGHLARHLKLCCKHS</sequence>
<dbReference type="EMBL" id="OU900106">
    <property type="protein sequence ID" value="CAG9857168.1"/>
    <property type="molecule type" value="Genomic_DNA"/>
</dbReference>
<dbReference type="GO" id="GO:0000981">
    <property type="term" value="F:DNA-binding transcription factor activity, RNA polymerase II-specific"/>
    <property type="evidence" value="ECO:0007669"/>
    <property type="project" value="TreeGrafter"/>
</dbReference>
<dbReference type="AlphaFoldDB" id="A0A9N9XM28"/>
<evidence type="ECO:0000256" key="3">
    <source>
        <dbReference type="ARBA" id="ARBA00022737"/>
    </source>
</evidence>
<dbReference type="Gene3D" id="3.30.160.60">
    <property type="entry name" value="Classic Zinc Finger"/>
    <property type="match status" value="4"/>
</dbReference>